<evidence type="ECO:0000256" key="10">
    <source>
        <dbReference type="ARBA" id="ARBA00022679"/>
    </source>
</evidence>
<dbReference type="SUPFAM" id="SSF47384">
    <property type="entry name" value="Homodimeric domain of signal transducing histidine kinase"/>
    <property type="match status" value="1"/>
</dbReference>
<dbReference type="InterPro" id="IPR013767">
    <property type="entry name" value="PAS_fold"/>
</dbReference>
<dbReference type="OrthoDB" id="9813151at2"/>
<dbReference type="GO" id="GO:0006355">
    <property type="term" value="P:regulation of DNA-templated transcription"/>
    <property type="evidence" value="ECO:0007669"/>
    <property type="project" value="InterPro"/>
</dbReference>
<dbReference type="Gene3D" id="1.10.287.130">
    <property type="match status" value="1"/>
</dbReference>
<evidence type="ECO:0000256" key="19">
    <source>
        <dbReference type="SAM" id="Phobius"/>
    </source>
</evidence>
<dbReference type="FunFam" id="3.30.565.10:FF:000032">
    <property type="entry name" value="Phosphate regulon sensor histidine kinase PhoR"/>
    <property type="match status" value="1"/>
</dbReference>
<dbReference type="PANTHER" id="PTHR45453:SF1">
    <property type="entry name" value="PHOSPHATE REGULON SENSOR PROTEIN PHOR"/>
    <property type="match status" value="1"/>
</dbReference>
<evidence type="ECO:0000256" key="1">
    <source>
        <dbReference type="ARBA" id="ARBA00000085"/>
    </source>
</evidence>
<evidence type="ECO:0000259" key="20">
    <source>
        <dbReference type="PROSITE" id="PS50109"/>
    </source>
</evidence>
<evidence type="ECO:0000256" key="6">
    <source>
        <dbReference type="ARBA" id="ARBA00022475"/>
    </source>
</evidence>
<keyword evidence="23" id="KW-1185">Reference proteome</keyword>
<feature type="domain" description="PAS" evidence="21">
    <location>
        <begin position="96"/>
        <end position="151"/>
    </location>
</feature>
<evidence type="ECO:0000259" key="21">
    <source>
        <dbReference type="PROSITE" id="PS50112"/>
    </source>
</evidence>
<dbReference type="GO" id="GO:0005524">
    <property type="term" value="F:ATP binding"/>
    <property type="evidence" value="ECO:0007669"/>
    <property type="project" value="UniProtKB-KW"/>
</dbReference>
<dbReference type="Proteomes" id="UP000221101">
    <property type="component" value="Unassembled WGS sequence"/>
</dbReference>
<dbReference type="GO" id="GO:0005886">
    <property type="term" value="C:plasma membrane"/>
    <property type="evidence" value="ECO:0007669"/>
    <property type="project" value="UniProtKB-SubCell"/>
</dbReference>
<keyword evidence="13 22" id="KW-0418">Kinase</keyword>
<dbReference type="PRINTS" id="PR00344">
    <property type="entry name" value="BCTRLSENSOR"/>
</dbReference>
<dbReference type="InterPro" id="IPR003594">
    <property type="entry name" value="HATPase_dom"/>
</dbReference>
<protein>
    <recommendedName>
        <fullName evidence="4">Phosphate regulon sensor protein PhoR</fullName>
        <ecNumber evidence="3">2.7.13.3</ecNumber>
    </recommendedName>
</protein>
<dbReference type="PROSITE" id="PS50109">
    <property type="entry name" value="HIS_KIN"/>
    <property type="match status" value="1"/>
</dbReference>
<evidence type="ECO:0000256" key="13">
    <source>
        <dbReference type="ARBA" id="ARBA00022777"/>
    </source>
</evidence>
<dbReference type="Pfam" id="PF11808">
    <property type="entry name" value="PhoR"/>
    <property type="match status" value="1"/>
</dbReference>
<comment type="subcellular location">
    <subcellularLocation>
        <location evidence="2">Cell inner membrane</location>
        <topology evidence="2">Multi-pass membrane protein</topology>
    </subcellularLocation>
</comment>
<evidence type="ECO:0000256" key="11">
    <source>
        <dbReference type="ARBA" id="ARBA00022692"/>
    </source>
</evidence>
<dbReference type="SMART" id="SM00091">
    <property type="entry name" value="PAS"/>
    <property type="match status" value="1"/>
</dbReference>
<dbReference type="InterPro" id="IPR004358">
    <property type="entry name" value="Sig_transdc_His_kin-like_C"/>
</dbReference>
<keyword evidence="7" id="KW-0997">Cell inner membrane</keyword>
<dbReference type="NCBIfam" id="TIGR00229">
    <property type="entry name" value="sensory_box"/>
    <property type="match status" value="1"/>
</dbReference>
<dbReference type="NCBIfam" id="TIGR02966">
    <property type="entry name" value="phoR_proteo"/>
    <property type="match status" value="1"/>
</dbReference>
<dbReference type="FunFam" id="3.30.450.20:FF:000044">
    <property type="entry name" value="Phosphate regulon sensor histidine kinase PhoR"/>
    <property type="match status" value="1"/>
</dbReference>
<evidence type="ECO:0000313" key="23">
    <source>
        <dbReference type="Proteomes" id="UP000221101"/>
    </source>
</evidence>
<dbReference type="Gene3D" id="3.30.450.20">
    <property type="entry name" value="PAS domain"/>
    <property type="match status" value="1"/>
</dbReference>
<dbReference type="AlphaFoldDB" id="A0A2D0L1P8"/>
<keyword evidence="11 19" id="KW-0812">Transmembrane</keyword>
<comment type="function">
    <text evidence="18">Member of the two-component regulatory system PhoR/PhoB involved in the phosphate regulon genes expression. PhoR may function as a membrane-associated protein kinase that phosphorylates PhoB in response to environmental signals.</text>
</comment>
<name>A0A2D0L1P8_9GAMM</name>
<dbReference type="RefSeq" id="WP_099143169.1">
    <property type="nucleotide sequence ID" value="NZ_CAWNOR010000066.1"/>
</dbReference>
<evidence type="ECO:0000256" key="2">
    <source>
        <dbReference type="ARBA" id="ARBA00004429"/>
    </source>
</evidence>
<evidence type="ECO:0000256" key="16">
    <source>
        <dbReference type="ARBA" id="ARBA00023012"/>
    </source>
</evidence>
<evidence type="ECO:0000256" key="3">
    <source>
        <dbReference type="ARBA" id="ARBA00012438"/>
    </source>
</evidence>
<evidence type="ECO:0000256" key="12">
    <source>
        <dbReference type="ARBA" id="ARBA00022741"/>
    </source>
</evidence>
<feature type="domain" description="Histidine kinase" evidence="20">
    <location>
        <begin position="210"/>
        <end position="425"/>
    </location>
</feature>
<keyword evidence="16" id="KW-0902">Two-component regulatory system</keyword>
<organism evidence="22 23">
    <name type="scientific">Xenorhabdus kozodoii</name>
    <dbReference type="NCBI Taxonomy" id="351676"/>
    <lineage>
        <taxon>Bacteria</taxon>
        <taxon>Pseudomonadati</taxon>
        <taxon>Pseudomonadota</taxon>
        <taxon>Gammaproteobacteria</taxon>
        <taxon>Enterobacterales</taxon>
        <taxon>Morganellaceae</taxon>
        <taxon>Xenorhabdus</taxon>
    </lineage>
</organism>
<accession>A0A2D0L1P8</accession>
<dbReference type="SMART" id="SM00387">
    <property type="entry name" value="HATPase_c"/>
    <property type="match status" value="1"/>
</dbReference>
<dbReference type="GO" id="GO:0000155">
    <property type="term" value="F:phosphorelay sensor kinase activity"/>
    <property type="evidence" value="ECO:0007669"/>
    <property type="project" value="InterPro"/>
</dbReference>
<dbReference type="Pfam" id="PF00989">
    <property type="entry name" value="PAS"/>
    <property type="match status" value="1"/>
</dbReference>
<dbReference type="InterPro" id="IPR035965">
    <property type="entry name" value="PAS-like_dom_sf"/>
</dbReference>
<gene>
    <name evidence="22" type="ORF">Xkoz_03393</name>
</gene>
<dbReference type="GO" id="GO:0004721">
    <property type="term" value="F:phosphoprotein phosphatase activity"/>
    <property type="evidence" value="ECO:0007669"/>
    <property type="project" value="InterPro"/>
</dbReference>
<evidence type="ECO:0000256" key="15">
    <source>
        <dbReference type="ARBA" id="ARBA00022989"/>
    </source>
</evidence>
<evidence type="ECO:0000256" key="5">
    <source>
        <dbReference type="ARBA" id="ARBA00022448"/>
    </source>
</evidence>
<sequence length="445" mass="51577">MLERLTWKKLVWGLVLFCLPAVMLSLFIGHLTWLLVIALFLALVWHGYNLLKLSDWLWLERNMLPPVGRGGWEPIFYGIYQMQQRNRKRRRELALLIKRFRSGAESLPDAIVIMTTEGHIFWCNRLAQHLLGFRWPEDNGQHIFNLLRYPDFSRYITANDFSRPLSIELNNGNMMEFRIMPYAETQLLMVVRDITQKRQLENARRDFFANVSHELKTPLTVLQGYLEMFEDQAFDNKLNQKVIGTMREQIRRMDSLVQQLLHLSKIEGGPQVDMNHVVDVPNILKILQREALALGNEQYDIVFDIDEKLKVFGNEEQLRSAMFNLVYNAIRHTPAGTRIEVSWQNVSQGALFKVKDNGGGISAEHLPRLTERFYRVDRARSRHTGGNGLGLAIVKHALHHYNAHLDISSTLGKGSVFSFLLVSQLIVPNRNHCVKNDLLIDVDKK</sequence>
<dbReference type="FunFam" id="1.10.287.130:FF:000001">
    <property type="entry name" value="Two-component sensor histidine kinase"/>
    <property type="match status" value="1"/>
</dbReference>
<evidence type="ECO:0000256" key="4">
    <source>
        <dbReference type="ARBA" id="ARBA00019665"/>
    </source>
</evidence>
<comment type="catalytic activity">
    <reaction evidence="1">
        <text>ATP + protein L-histidine = ADP + protein N-phospho-L-histidine.</text>
        <dbReference type="EC" id="2.7.13.3"/>
    </reaction>
</comment>
<dbReference type="SUPFAM" id="SSF55785">
    <property type="entry name" value="PYP-like sensor domain (PAS domain)"/>
    <property type="match status" value="1"/>
</dbReference>
<keyword evidence="9" id="KW-0592">Phosphate transport</keyword>
<dbReference type="GO" id="GO:0006817">
    <property type="term" value="P:phosphate ion transport"/>
    <property type="evidence" value="ECO:0007669"/>
    <property type="project" value="UniProtKB-KW"/>
</dbReference>
<comment type="caution">
    <text evidence="22">The sequence shown here is derived from an EMBL/GenBank/DDBJ whole genome shotgun (WGS) entry which is preliminary data.</text>
</comment>
<dbReference type="PROSITE" id="PS50112">
    <property type="entry name" value="PAS"/>
    <property type="match status" value="1"/>
</dbReference>
<evidence type="ECO:0000256" key="8">
    <source>
        <dbReference type="ARBA" id="ARBA00022553"/>
    </source>
</evidence>
<keyword evidence="12" id="KW-0547">Nucleotide-binding</keyword>
<keyword evidence="14" id="KW-0067">ATP-binding</keyword>
<dbReference type="InterPro" id="IPR014310">
    <property type="entry name" value="Sig_transdc_His_kinase_PhoR"/>
</dbReference>
<dbReference type="Pfam" id="PF00512">
    <property type="entry name" value="HisKA"/>
    <property type="match status" value="1"/>
</dbReference>
<keyword evidence="15 19" id="KW-1133">Transmembrane helix</keyword>
<dbReference type="Gene3D" id="3.30.565.10">
    <property type="entry name" value="Histidine kinase-like ATPase, C-terminal domain"/>
    <property type="match status" value="1"/>
</dbReference>
<dbReference type="InterPro" id="IPR003661">
    <property type="entry name" value="HisK_dim/P_dom"/>
</dbReference>
<evidence type="ECO:0000256" key="17">
    <source>
        <dbReference type="ARBA" id="ARBA00023136"/>
    </source>
</evidence>
<dbReference type="InterPro" id="IPR036097">
    <property type="entry name" value="HisK_dim/P_sf"/>
</dbReference>
<dbReference type="InterPro" id="IPR000014">
    <property type="entry name" value="PAS"/>
</dbReference>
<keyword evidence="5" id="KW-0813">Transport</keyword>
<proteinExistence type="predicted"/>
<dbReference type="GO" id="GO:0016036">
    <property type="term" value="P:cellular response to phosphate starvation"/>
    <property type="evidence" value="ECO:0007669"/>
    <property type="project" value="TreeGrafter"/>
</dbReference>
<dbReference type="InterPro" id="IPR021766">
    <property type="entry name" value="PhoR_N"/>
</dbReference>
<feature type="transmembrane region" description="Helical" evidence="19">
    <location>
        <begin position="12"/>
        <end position="43"/>
    </location>
</feature>
<evidence type="ECO:0000256" key="9">
    <source>
        <dbReference type="ARBA" id="ARBA00022592"/>
    </source>
</evidence>
<evidence type="ECO:0000313" key="22">
    <source>
        <dbReference type="EMBL" id="PHM69609.1"/>
    </source>
</evidence>
<keyword evidence="6" id="KW-1003">Cell membrane</keyword>
<dbReference type="CDD" id="cd00130">
    <property type="entry name" value="PAS"/>
    <property type="match status" value="1"/>
</dbReference>
<dbReference type="PANTHER" id="PTHR45453">
    <property type="entry name" value="PHOSPHATE REGULON SENSOR PROTEIN PHOR"/>
    <property type="match status" value="1"/>
</dbReference>
<dbReference type="SMART" id="SM00388">
    <property type="entry name" value="HisKA"/>
    <property type="match status" value="1"/>
</dbReference>
<dbReference type="CDD" id="cd00082">
    <property type="entry name" value="HisKA"/>
    <property type="match status" value="1"/>
</dbReference>
<reference evidence="22 23" key="1">
    <citation type="journal article" date="2017" name="Nat. Microbiol.">
        <title>Natural product diversity associated with the nematode symbionts Photorhabdus and Xenorhabdus.</title>
        <authorList>
            <person name="Tobias N.J."/>
            <person name="Wolff H."/>
            <person name="Djahanschiri B."/>
            <person name="Grundmann F."/>
            <person name="Kronenwerth M."/>
            <person name="Shi Y.M."/>
            <person name="Simonyi S."/>
            <person name="Grun P."/>
            <person name="Shapiro-Ilan D."/>
            <person name="Pidot S.J."/>
            <person name="Stinear T.P."/>
            <person name="Ebersberger I."/>
            <person name="Bode H.B."/>
        </authorList>
    </citation>
    <scope>NUCLEOTIDE SEQUENCE [LARGE SCALE GENOMIC DNA]</scope>
    <source>
        <strain evidence="22 23">DSM 17907</strain>
    </source>
</reference>
<keyword evidence="8" id="KW-0597">Phosphoprotein</keyword>
<evidence type="ECO:0000256" key="14">
    <source>
        <dbReference type="ARBA" id="ARBA00022840"/>
    </source>
</evidence>
<dbReference type="EC" id="2.7.13.3" evidence="3"/>
<dbReference type="InterPro" id="IPR005467">
    <property type="entry name" value="His_kinase_dom"/>
</dbReference>
<keyword evidence="17 19" id="KW-0472">Membrane</keyword>
<evidence type="ECO:0000256" key="7">
    <source>
        <dbReference type="ARBA" id="ARBA00022519"/>
    </source>
</evidence>
<dbReference type="InterPro" id="IPR036890">
    <property type="entry name" value="HATPase_C_sf"/>
</dbReference>
<dbReference type="EMBL" id="NJCX01000031">
    <property type="protein sequence ID" value="PHM69609.1"/>
    <property type="molecule type" value="Genomic_DNA"/>
</dbReference>
<dbReference type="NCBIfam" id="NF008235">
    <property type="entry name" value="PRK11006.1"/>
    <property type="match status" value="1"/>
</dbReference>
<evidence type="ECO:0000256" key="18">
    <source>
        <dbReference type="ARBA" id="ARBA00025207"/>
    </source>
</evidence>
<dbReference type="SUPFAM" id="SSF55874">
    <property type="entry name" value="ATPase domain of HSP90 chaperone/DNA topoisomerase II/histidine kinase"/>
    <property type="match status" value="1"/>
</dbReference>
<keyword evidence="10" id="KW-0808">Transferase</keyword>
<dbReference type="InterPro" id="IPR050351">
    <property type="entry name" value="BphY/WalK/GraS-like"/>
</dbReference>
<dbReference type="Pfam" id="PF02518">
    <property type="entry name" value="HATPase_c"/>
    <property type="match status" value="1"/>
</dbReference>